<gene>
    <name evidence="4" type="ORF">KL933_003322</name>
    <name evidence="5" type="ORF">KL946_002948</name>
</gene>
<accession>A0AAN6I0H3</accession>
<dbReference type="Gene3D" id="3.40.50.1820">
    <property type="entry name" value="alpha/beta hydrolase"/>
    <property type="match status" value="1"/>
</dbReference>
<keyword evidence="1" id="KW-0378">Hydrolase</keyword>
<evidence type="ECO:0000313" key="5">
    <source>
        <dbReference type="EMBL" id="KAG7765081.1"/>
    </source>
</evidence>
<dbReference type="EMBL" id="JAHLUN010000007">
    <property type="protein sequence ID" value="KAG7765081.1"/>
    <property type="molecule type" value="Genomic_DNA"/>
</dbReference>
<dbReference type="GO" id="GO:0005737">
    <property type="term" value="C:cytoplasm"/>
    <property type="evidence" value="ECO:0007669"/>
    <property type="project" value="TreeGrafter"/>
</dbReference>
<feature type="region of interest" description="Disordered" evidence="2">
    <location>
        <begin position="220"/>
        <end position="246"/>
    </location>
</feature>
<dbReference type="EMBL" id="JAHLUH010000009">
    <property type="protein sequence ID" value="KAG7726391.1"/>
    <property type="molecule type" value="Genomic_DNA"/>
</dbReference>
<name>A0AAN6I0H3_9ASCO</name>
<dbReference type="PANTHER" id="PTHR48070:SF6">
    <property type="entry name" value="ESTERASE OVCA2"/>
    <property type="match status" value="1"/>
</dbReference>
<comment type="caution">
    <text evidence="4">The sequence shown here is derived from an EMBL/GenBank/DDBJ whole genome shotgun (WGS) entry which is preliminary data.</text>
</comment>
<dbReference type="PANTHER" id="PTHR48070">
    <property type="entry name" value="ESTERASE OVCA2"/>
    <property type="match status" value="1"/>
</dbReference>
<dbReference type="SUPFAM" id="SSF53474">
    <property type="entry name" value="alpha/beta-Hydrolases"/>
    <property type="match status" value="1"/>
</dbReference>
<sequence length="246" mass="27446">MSQAIKGTILCLHGYAQNGPTFSVKASGIRKALKKIGYHTVFVQGSLKIQKADLPFEVPPSENAEDEFDYRGWWQPLGDYDIQPALDAVRKHYKEHGPFVGIMGFSQGAGLAAVVCSKYAEIVGQPKASKELKFAIFYAGFKLKPQKYQKYYENKIKLPTLHIFGELDTVVSPDRAEALVESCENATVLKHPGGHFVPNTKDLIRKEIAWVENVLSESNKEKLDSNKDEEKELEELSEEIGKMGVA</sequence>
<dbReference type="AlphaFoldDB" id="A0AAN6I0H3"/>
<keyword evidence="6" id="KW-1185">Reference proteome</keyword>
<dbReference type="Pfam" id="PF03959">
    <property type="entry name" value="FSH1"/>
    <property type="match status" value="1"/>
</dbReference>
<proteinExistence type="predicted"/>
<dbReference type="GO" id="GO:0005634">
    <property type="term" value="C:nucleus"/>
    <property type="evidence" value="ECO:0007669"/>
    <property type="project" value="TreeGrafter"/>
</dbReference>
<dbReference type="GO" id="GO:0016787">
    <property type="term" value="F:hydrolase activity"/>
    <property type="evidence" value="ECO:0007669"/>
    <property type="project" value="UniProtKB-KW"/>
</dbReference>
<feature type="compositionally biased region" description="Basic and acidic residues" evidence="2">
    <location>
        <begin position="220"/>
        <end position="230"/>
    </location>
</feature>
<evidence type="ECO:0000313" key="7">
    <source>
        <dbReference type="Proteomes" id="UP000738402"/>
    </source>
</evidence>
<dbReference type="Proteomes" id="UP000738402">
    <property type="component" value="Unassembled WGS sequence"/>
</dbReference>
<dbReference type="InterPro" id="IPR005645">
    <property type="entry name" value="FSH-like_dom"/>
</dbReference>
<evidence type="ECO:0000259" key="3">
    <source>
        <dbReference type="Pfam" id="PF03959"/>
    </source>
</evidence>
<protein>
    <recommendedName>
        <fullName evidence="3">Serine hydrolase domain-containing protein</fullName>
    </recommendedName>
</protein>
<dbReference type="InterPro" id="IPR029058">
    <property type="entry name" value="AB_hydrolase_fold"/>
</dbReference>
<evidence type="ECO:0000256" key="1">
    <source>
        <dbReference type="ARBA" id="ARBA00022801"/>
    </source>
</evidence>
<dbReference type="Proteomes" id="UP000697297">
    <property type="component" value="Unassembled WGS sequence"/>
</dbReference>
<evidence type="ECO:0000256" key="2">
    <source>
        <dbReference type="SAM" id="MobiDB-lite"/>
    </source>
</evidence>
<dbReference type="InterPro" id="IPR050593">
    <property type="entry name" value="LovG"/>
</dbReference>
<evidence type="ECO:0000313" key="6">
    <source>
        <dbReference type="Proteomes" id="UP000697297"/>
    </source>
</evidence>
<evidence type="ECO:0000313" key="4">
    <source>
        <dbReference type="EMBL" id="KAG7726391.1"/>
    </source>
</evidence>
<organism evidence="4 7">
    <name type="scientific">Ogataea haglerorum</name>
    <dbReference type="NCBI Taxonomy" id="1937702"/>
    <lineage>
        <taxon>Eukaryota</taxon>
        <taxon>Fungi</taxon>
        <taxon>Dikarya</taxon>
        <taxon>Ascomycota</taxon>
        <taxon>Saccharomycotina</taxon>
        <taxon>Pichiomycetes</taxon>
        <taxon>Pichiales</taxon>
        <taxon>Pichiaceae</taxon>
        <taxon>Ogataea</taxon>
    </lineage>
</organism>
<reference evidence="4 6" key="1">
    <citation type="journal article" date="2021" name="G3 (Bethesda)">
        <title>Genomic diversity, chromosomal rearrangements, and interspecies hybridization in the ogataea polymorpha species complex.</title>
        <authorList>
            <person name="Hanson S.J."/>
            <person name="Cinneide E.O."/>
            <person name="Salzberg L.I."/>
            <person name="Wolfe K.H."/>
            <person name="McGowan J."/>
            <person name="Fitzpatrick D.A."/>
            <person name="Matlin K."/>
        </authorList>
    </citation>
    <scope>NUCLEOTIDE SEQUENCE</scope>
    <source>
        <strain evidence="5">81-436-3</strain>
        <strain evidence="4">83-405-1</strain>
    </source>
</reference>
<feature type="domain" description="Serine hydrolase" evidence="3">
    <location>
        <begin position="5"/>
        <end position="204"/>
    </location>
</feature>